<sequence length="175" mass="19006">MIVTRGGFRVRRFSPSEDATILAMDLNGATIAEFARKLGRPWNSLRCRLMTMFDQAVQPAARLRRAAAIEPLLVAIADCQERDLLFILSAVLEGICAGEPAPDIRGVDQEAGNWGALASDDELRAYFVACGDRLARGGLGPRGKFRLAQRAMAGMSHENLAKVETGFCGRFGHGK</sequence>
<keyword evidence="2" id="KW-1185">Reference proteome</keyword>
<organism evidence="1 2">
    <name type="scientific">Paracoccus lutimaris</name>
    <dbReference type="NCBI Taxonomy" id="1490030"/>
    <lineage>
        <taxon>Bacteria</taxon>
        <taxon>Pseudomonadati</taxon>
        <taxon>Pseudomonadota</taxon>
        <taxon>Alphaproteobacteria</taxon>
        <taxon>Rhodobacterales</taxon>
        <taxon>Paracoccaceae</taxon>
        <taxon>Paracoccus</taxon>
    </lineage>
</organism>
<proteinExistence type="predicted"/>
<protein>
    <submittedName>
        <fullName evidence="1">Uncharacterized protein</fullName>
    </submittedName>
</protein>
<dbReference type="Proteomes" id="UP000253345">
    <property type="component" value="Unassembled WGS sequence"/>
</dbReference>
<dbReference type="RefSeq" id="WP_147273346.1">
    <property type="nucleotide sequence ID" value="NZ_QPJL01000030.1"/>
</dbReference>
<name>A0A368YHW3_9RHOB</name>
<dbReference type="OrthoDB" id="7874140at2"/>
<gene>
    <name evidence="1" type="ORF">DFP89_1309</name>
</gene>
<comment type="caution">
    <text evidence="1">The sequence shown here is derived from an EMBL/GenBank/DDBJ whole genome shotgun (WGS) entry which is preliminary data.</text>
</comment>
<evidence type="ECO:0000313" key="2">
    <source>
        <dbReference type="Proteomes" id="UP000253345"/>
    </source>
</evidence>
<dbReference type="EMBL" id="QPJL01000030">
    <property type="protein sequence ID" value="RCW78906.1"/>
    <property type="molecule type" value="Genomic_DNA"/>
</dbReference>
<evidence type="ECO:0000313" key="1">
    <source>
        <dbReference type="EMBL" id="RCW78906.1"/>
    </source>
</evidence>
<accession>A0A368YHW3</accession>
<reference evidence="1 2" key="1">
    <citation type="submission" date="2018-07" db="EMBL/GenBank/DDBJ databases">
        <title>Genomic Encyclopedia of Type Strains, Phase III (KMG-III): the genomes of soil and plant-associated and newly described type strains.</title>
        <authorList>
            <person name="Whitman W."/>
        </authorList>
    </citation>
    <scope>NUCLEOTIDE SEQUENCE [LARGE SCALE GENOMIC DNA]</scope>
    <source>
        <strain evidence="1 2">CECT 8525</strain>
    </source>
</reference>
<dbReference type="AlphaFoldDB" id="A0A368YHW3"/>